<keyword evidence="3" id="KW-0677">Repeat</keyword>
<dbReference type="GO" id="GO:0043531">
    <property type="term" value="F:ADP binding"/>
    <property type="evidence" value="ECO:0007669"/>
    <property type="project" value="InterPro"/>
</dbReference>
<feature type="domain" description="NB-ARC" evidence="7">
    <location>
        <begin position="141"/>
        <end position="315"/>
    </location>
</feature>
<organism evidence="9 10">
    <name type="scientific">Rhynchospora pubera</name>
    <dbReference type="NCBI Taxonomy" id="906938"/>
    <lineage>
        <taxon>Eukaryota</taxon>
        <taxon>Viridiplantae</taxon>
        <taxon>Streptophyta</taxon>
        <taxon>Embryophyta</taxon>
        <taxon>Tracheophyta</taxon>
        <taxon>Spermatophyta</taxon>
        <taxon>Magnoliopsida</taxon>
        <taxon>Liliopsida</taxon>
        <taxon>Poales</taxon>
        <taxon>Cyperaceae</taxon>
        <taxon>Cyperoideae</taxon>
        <taxon>Rhynchosporeae</taxon>
        <taxon>Rhynchospora</taxon>
    </lineage>
</organism>
<dbReference type="Pfam" id="PF18052">
    <property type="entry name" value="Rx_N"/>
    <property type="match status" value="1"/>
</dbReference>
<dbReference type="Pfam" id="PF00931">
    <property type="entry name" value="NB-ARC"/>
    <property type="match status" value="1"/>
</dbReference>
<dbReference type="Gene3D" id="1.10.8.430">
    <property type="entry name" value="Helical domain of apoptotic protease-activating factors"/>
    <property type="match status" value="1"/>
</dbReference>
<accession>A0AAV8FU24</accession>
<comment type="caution">
    <text evidence="9">The sequence shown here is derived from an EMBL/GenBank/DDBJ whole genome shotgun (WGS) entry which is preliminary data.</text>
</comment>
<gene>
    <name evidence="9" type="ORF">LUZ62_048261</name>
</gene>
<keyword evidence="4" id="KW-0547">Nucleotide-binding</keyword>
<keyword evidence="5" id="KW-0611">Plant defense</keyword>
<name>A0AAV8FU24_9POAL</name>
<evidence type="ECO:0000256" key="2">
    <source>
        <dbReference type="ARBA" id="ARBA00022614"/>
    </source>
</evidence>
<evidence type="ECO:0000259" key="8">
    <source>
        <dbReference type="Pfam" id="PF18052"/>
    </source>
</evidence>
<comment type="similarity">
    <text evidence="1">Belongs to the disease resistance NB-LRR family.</text>
</comment>
<dbReference type="InterPro" id="IPR002182">
    <property type="entry name" value="NB-ARC"/>
</dbReference>
<evidence type="ECO:0000259" key="7">
    <source>
        <dbReference type="Pfam" id="PF00931"/>
    </source>
</evidence>
<dbReference type="SUPFAM" id="SSF52540">
    <property type="entry name" value="P-loop containing nucleoside triphosphate hydrolases"/>
    <property type="match status" value="1"/>
</dbReference>
<evidence type="ECO:0000313" key="9">
    <source>
        <dbReference type="EMBL" id="KAJ4797015.1"/>
    </source>
</evidence>
<dbReference type="InterPro" id="IPR041118">
    <property type="entry name" value="Rx_N"/>
</dbReference>
<evidence type="ECO:0000256" key="6">
    <source>
        <dbReference type="ARBA" id="ARBA00022840"/>
    </source>
</evidence>
<evidence type="ECO:0000313" key="10">
    <source>
        <dbReference type="Proteomes" id="UP001140206"/>
    </source>
</evidence>
<dbReference type="Proteomes" id="UP001140206">
    <property type="component" value="Chromosome 2"/>
</dbReference>
<keyword evidence="6" id="KW-0067">ATP-binding</keyword>
<reference evidence="9" key="1">
    <citation type="submission" date="2022-08" db="EMBL/GenBank/DDBJ databases">
        <authorList>
            <person name="Marques A."/>
        </authorList>
    </citation>
    <scope>NUCLEOTIDE SEQUENCE</scope>
    <source>
        <strain evidence="9">RhyPub2mFocal</strain>
        <tissue evidence="9">Leaves</tissue>
    </source>
</reference>
<feature type="domain" description="Disease resistance N-terminal" evidence="8">
    <location>
        <begin position="2"/>
        <end position="67"/>
    </location>
</feature>
<dbReference type="FunFam" id="3.40.50.300:FF:001091">
    <property type="entry name" value="Probable disease resistance protein At1g61300"/>
    <property type="match status" value="1"/>
</dbReference>
<sequence length="374" mass="42808">MWGIDDQRQRLQIMLLEIEARLPDAEERAISNTAVKSWLERLKSATYDANDMLDKFCYEELRLEAVRRGHKVGNVSGFFSLENPVLFRYKMSGKLKKSVEIISDLVDQMRAFGFGLKQHGQVANYRDKTDSHVVESIVGRDEDKEKIVNLLLGASDSVDLTIVPIVGMGGLGKTTIALLVYNDSRIKERFKFRLWVYVSEEFNTNNILKTIIDLIIQEDCKVPIDNRELLKRCLHQHLDGKRYFLVLDDVWNEDIHKWERLRALLNGGDSGSVIIVTTRSSRVATIMGMENSYNLRCLGDYDSWNLFHKRAFSKGLKESQELVEIGKKIVQNGGGLPLAINTLGSLLMSCKYEVQEWLIILEESMIWGTRSTNV</sequence>
<evidence type="ECO:0000256" key="4">
    <source>
        <dbReference type="ARBA" id="ARBA00022741"/>
    </source>
</evidence>
<dbReference type="Gene3D" id="3.40.50.300">
    <property type="entry name" value="P-loop containing nucleotide triphosphate hydrolases"/>
    <property type="match status" value="1"/>
</dbReference>
<evidence type="ECO:0000256" key="1">
    <source>
        <dbReference type="ARBA" id="ARBA00008894"/>
    </source>
</evidence>
<keyword evidence="10" id="KW-1185">Reference proteome</keyword>
<proteinExistence type="inferred from homology"/>
<protein>
    <submittedName>
        <fullName evidence="9">NBS-LRR-like resistance protein</fullName>
    </submittedName>
</protein>
<dbReference type="AlphaFoldDB" id="A0AAV8FU24"/>
<dbReference type="PANTHER" id="PTHR36766">
    <property type="entry name" value="PLANT BROAD-SPECTRUM MILDEW RESISTANCE PROTEIN RPW8"/>
    <property type="match status" value="1"/>
</dbReference>
<dbReference type="EMBL" id="JAMFTS010000002">
    <property type="protein sequence ID" value="KAJ4797015.1"/>
    <property type="molecule type" value="Genomic_DNA"/>
</dbReference>
<evidence type="ECO:0000256" key="5">
    <source>
        <dbReference type="ARBA" id="ARBA00022821"/>
    </source>
</evidence>
<dbReference type="PRINTS" id="PR00364">
    <property type="entry name" value="DISEASERSIST"/>
</dbReference>
<evidence type="ECO:0000256" key="3">
    <source>
        <dbReference type="ARBA" id="ARBA00022737"/>
    </source>
</evidence>
<keyword evidence="2" id="KW-0433">Leucine-rich repeat</keyword>
<dbReference type="Gene3D" id="1.20.5.4130">
    <property type="match status" value="1"/>
</dbReference>
<dbReference type="GO" id="GO:0006952">
    <property type="term" value="P:defense response"/>
    <property type="evidence" value="ECO:0007669"/>
    <property type="project" value="UniProtKB-KW"/>
</dbReference>
<dbReference type="InterPro" id="IPR027417">
    <property type="entry name" value="P-loop_NTPase"/>
</dbReference>
<dbReference type="PANTHER" id="PTHR36766:SF55">
    <property type="entry name" value="OS11G0492900 PROTEIN"/>
    <property type="match status" value="1"/>
</dbReference>
<dbReference type="GO" id="GO:0005524">
    <property type="term" value="F:ATP binding"/>
    <property type="evidence" value="ECO:0007669"/>
    <property type="project" value="UniProtKB-KW"/>
</dbReference>
<dbReference type="InterPro" id="IPR042197">
    <property type="entry name" value="Apaf_helical"/>
</dbReference>